<keyword evidence="3 5" id="KW-1133">Transmembrane helix</keyword>
<protein>
    <submittedName>
        <fullName evidence="6">Organic cation transporter 1</fullName>
    </submittedName>
</protein>
<evidence type="ECO:0000256" key="3">
    <source>
        <dbReference type="ARBA" id="ARBA00022989"/>
    </source>
</evidence>
<keyword evidence="4 5" id="KW-0472">Membrane</keyword>
<dbReference type="GO" id="GO:0016020">
    <property type="term" value="C:membrane"/>
    <property type="evidence" value="ECO:0007669"/>
    <property type="project" value="UniProtKB-SubCell"/>
</dbReference>
<dbReference type="EMBL" id="IAAA01003405">
    <property type="protein sequence ID" value="LAA00277.1"/>
    <property type="molecule type" value="mRNA"/>
</dbReference>
<dbReference type="Gene3D" id="1.20.1250.20">
    <property type="entry name" value="MFS general substrate transporter like domains"/>
    <property type="match status" value="1"/>
</dbReference>
<evidence type="ECO:0000256" key="4">
    <source>
        <dbReference type="ARBA" id="ARBA00023136"/>
    </source>
</evidence>
<proteinExistence type="evidence at transcript level"/>
<evidence type="ECO:0000256" key="5">
    <source>
        <dbReference type="SAM" id="Phobius"/>
    </source>
</evidence>
<dbReference type="InterPro" id="IPR011701">
    <property type="entry name" value="MFS"/>
</dbReference>
<dbReference type="SUPFAM" id="SSF103473">
    <property type="entry name" value="MFS general substrate transporter"/>
    <property type="match status" value="1"/>
</dbReference>
<sequence length="259" mass="29837">MEFEDILRDVGDFGSFQKILIIVFLIPTFTFIPWISLNAVFVSSTPDHWCNVPELTSSFLSIDEQKYLIRPPKDPHCTRYDLNYSALLTSQNLTIDPGWPVKKCDLGWNYDTTNYDETAVTKWNLVCEDDYYKSMVVSFVFVGVIFFTPLYGFISDRCGRKPTFLGLALLIAVTEMASAFSQNFTLFLFFRLIIGSTMSSMYCLGYIIDEKLRPHKLFSFGISQTRSSSESEWNRYELLDRRSLSSVFNSLSYKKLGLP</sequence>
<reference evidence="6" key="1">
    <citation type="journal article" date="2016" name="Mol. Ecol. Resour.">
        <title>Evaluation of the impact of RNA preservation methods of spiders for de novo transcriptome assembly.</title>
        <authorList>
            <person name="Kono N."/>
            <person name="Nakamura H."/>
            <person name="Ito Y."/>
            <person name="Tomita M."/>
            <person name="Arakawa K."/>
        </authorList>
    </citation>
    <scope>NUCLEOTIDE SEQUENCE</scope>
    <source>
        <tissue evidence="6">Whole body</tissue>
    </source>
</reference>
<feature type="transmembrane region" description="Helical" evidence="5">
    <location>
        <begin position="20"/>
        <end position="41"/>
    </location>
</feature>
<evidence type="ECO:0000256" key="1">
    <source>
        <dbReference type="ARBA" id="ARBA00004141"/>
    </source>
</evidence>
<organism evidence="6">
    <name type="scientific">Parasteatoda tepidariorum</name>
    <name type="common">Common house spider</name>
    <name type="synonym">Achaearanea tepidariorum</name>
    <dbReference type="NCBI Taxonomy" id="114398"/>
    <lineage>
        <taxon>Eukaryota</taxon>
        <taxon>Metazoa</taxon>
        <taxon>Ecdysozoa</taxon>
        <taxon>Arthropoda</taxon>
        <taxon>Chelicerata</taxon>
        <taxon>Arachnida</taxon>
        <taxon>Araneae</taxon>
        <taxon>Araneomorphae</taxon>
        <taxon>Entelegynae</taxon>
        <taxon>Araneoidea</taxon>
        <taxon>Theridiidae</taxon>
        <taxon>Parasteatoda</taxon>
    </lineage>
</organism>
<dbReference type="AlphaFoldDB" id="A0A2L2XWW5"/>
<evidence type="ECO:0000256" key="2">
    <source>
        <dbReference type="ARBA" id="ARBA00022692"/>
    </source>
</evidence>
<evidence type="ECO:0000313" key="6">
    <source>
        <dbReference type="EMBL" id="LAA00277.1"/>
    </source>
</evidence>
<dbReference type="InterPro" id="IPR036259">
    <property type="entry name" value="MFS_trans_sf"/>
</dbReference>
<dbReference type="PANTHER" id="PTHR24064">
    <property type="entry name" value="SOLUTE CARRIER FAMILY 22 MEMBER"/>
    <property type="match status" value="1"/>
</dbReference>
<accession>A0A2L2XWW5</accession>
<comment type="subcellular location">
    <subcellularLocation>
        <location evidence="1">Membrane</location>
        <topology evidence="1">Multi-pass membrane protein</topology>
    </subcellularLocation>
</comment>
<dbReference type="OrthoDB" id="2544694at2759"/>
<feature type="transmembrane region" description="Helical" evidence="5">
    <location>
        <begin position="163"/>
        <end position="180"/>
    </location>
</feature>
<keyword evidence="2 5" id="KW-0812">Transmembrane</keyword>
<dbReference type="GO" id="GO:0022857">
    <property type="term" value="F:transmembrane transporter activity"/>
    <property type="evidence" value="ECO:0007669"/>
    <property type="project" value="InterPro"/>
</dbReference>
<name>A0A2L2XWW5_PARTP</name>
<dbReference type="Pfam" id="PF07690">
    <property type="entry name" value="MFS_1"/>
    <property type="match status" value="1"/>
</dbReference>
<feature type="transmembrane region" description="Helical" evidence="5">
    <location>
        <begin position="131"/>
        <end position="151"/>
    </location>
</feature>
<feature type="transmembrane region" description="Helical" evidence="5">
    <location>
        <begin position="186"/>
        <end position="208"/>
    </location>
</feature>